<protein>
    <submittedName>
        <fullName evidence="1">Uncharacterized protein</fullName>
    </submittedName>
</protein>
<dbReference type="Proteomes" id="UP000255070">
    <property type="component" value="Unassembled WGS sequence"/>
</dbReference>
<dbReference type="AlphaFoldDB" id="A0A8B4S4F7"/>
<gene>
    <name evidence="1" type="ORF">NCTC10698_02082</name>
</gene>
<name>A0A8B4S4F7_COMTE</name>
<evidence type="ECO:0000313" key="1">
    <source>
        <dbReference type="EMBL" id="SUY77190.1"/>
    </source>
</evidence>
<sequence>MPKCDGSFAFQRFAGLFFKGKMIEKPLCVVLVNAKQHSKTGSERQTRDKQETNA</sequence>
<dbReference type="EMBL" id="UFXL01000001">
    <property type="protein sequence ID" value="SUY77190.1"/>
    <property type="molecule type" value="Genomic_DNA"/>
</dbReference>
<accession>A0A8B4S4F7</accession>
<evidence type="ECO:0000313" key="2">
    <source>
        <dbReference type="Proteomes" id="UP000255070"/>
    </source>
</evidence>
<reference evidence="1 2" key="1">
    <citation type="submission" date="2018-06" db="EMBL/GenBank/DDBJ databases">
        <authorList>
            <consortium name="Pathogen Informatics"/>
            <person name="Doyle S."/>
        </authorList>
    </citation>
    <scope>NUCLEOTIDE SEQUENCE [LARGE SCALE GENOMIC DNA]</scope>
    <source>
        <strain evidence="1 2">NCTC10698</strain>
    </source>
</reference>
<comment type="caution">
    <text evidence="1">The sequence shown here is derived from an EMBL/GenBank/DDBJ whole genome shotgun (WGS) entry which is preliminary data.</text>
</comment>
<organism evidence="1 2">
    <name type="scientific">Comamonas testosteroni</name>
    <name type="common">Pseudomonas testosteroni</name>
    <dbReference type="NCBI Taxonomy" id="285"/>
    <lineage>
        <taxon>Bacteria</taxon>
        <taxon>Pseudomonadati</taxon>
        <taxon>Pseudomonadota</taxon>
        <taxon>Betaproteobacteria</taxon>
        <taxon>Burkholderiales</taxon>
        <taxon>Comamonadaceae</taxon>
        <taxon>Comamonas</taxon>
    </lineage>
</organism>
<proteinExistence type="predicted"/>
<keyword evidence="2" id="KW-1185">Reference proteome</keyword>